<evidence type="ECO:0000259" key="17">
    <source>
        <dbReference type="PROSITE" id="PS51785"/>
    </source>
</evidence>
<dbReference type="InterPro" id="IPR022894">
    <property type="entry name" value="Oligoribonuclease"/>
</dbReference>
<comment type="caution">
    <text evidence="18">The sequence shown here is derived from an EMBL/GenBank/DDBJ whole genome shotgun (WGS) entry which is preliminary data.</text>
</comment>
<evidence type="ECO:0000256" key="11">
    <source>
        <dbReference type="ARBA" id="ARBA00023204"/>
    </source>
</evidence>
<name>A0A094IXZ2_9GAMM</name>
<proteinExistence type="predicted"/>
<dbReference type="InterPro" id="IPR023607">
    <property type="entry name" value="Exodeoxyribonuclease_I"/>
</dbReference>
<protein>
    <recommendedName>
        <fullName evidence="3 13">Exodeoxyribonuclease I</fullName>
        <ecNumber evidence="2 13">3.1.11.1</ecNumber>
    </recommendedName>
</protein>
<feature type="binding site" evidence="15">
    <location>
        <position position="10"/>
    </location>
    <ligand>
        <name>Mg(2+)</name>
        <dbReference type="ChEBI" id="CHEBI:18420"/>
        <label>1</label>
    </ligand>
</feature>
<evidence type="ECO:0000313" key="19">
    <source>
        <dbReference type="Proteomes" id="UP000054363"/>
    </source>
</evidence>
<keyword evidence="9 15" id="KW-0460">Magnesium</keyword>
<evidence type="ECO:0000256" key="4">
    <source>
        <dbReference type="ARBA" id="ARBA00022722"/>
    </source>
</evidence>
<keyword evidence="8 13" id="KW-0269">Exonuclease</keyword>
<dbReference type="InterPro" id="IPR036397">
    <property type="entry name" value="RNaseH_sf"/>
</dbReference>
<dbReference type="FunFam" id="3.30.420.10:FF:000033">
    <property type="entry name" value="Exodeoxyribonuclease I"/>
    <property type="match status" value="1"/>
</dbReference>
<dbReference type="InterPro" id="IPR013520">
    <property type="entry name" value="Ribonucl_H"/>
</dbReference>
<dbReference type="GO" id="GO:0008310">
    <property type="term" value="F:single-stranded DNA 3'-5' DNA exonuclease activity"/>
    <property type="evidence" value="ECO:0007669"/>
    <property type="project" value="UniProtKB-EC"/>
</dbReference>
<dbReference type="InterPro" id="IPR058561">
    <property type="entry name" value="Exonuc_1_C"/>
</dbReference>
<evidence type="ECO:0000256" key="7">
    <source>
        <dbReference type="ARBA" id="ARBA00022801"/>
    </source>
</evidence>
<dbReference type="AlphaFoldDB" id="A0A094IXZ2"/>
<evidence type="ECO:0000256" key="3">
    <source>
        <dbReference type="ARBA" id="ARBA00019900"/>
    </source>
</evidence>
<dbReference type="Gene3D" id="1.10.287.1240">
    <property type="match status" value="1"/>
</dbReference>
<dbReference type="FunFam" id="1.20.1280.70:FF:000001">
    <property type="entry name" value="Exodeoxyribonuclease I"/>
    <property type="match status" value="1"/>
</dbReference>
<organism evidence="18 19">
    <name type="scientific">Pseudidiomarina salinarum</name>
    <dbReference type="NCBI Taxonomy" id="435908"/>
    <lineage>
        <taxon>Bacteria</taxon>
        <taxon>Pseudomonadati</taxon>
        <taxon>Pseudomonadota</taxon>
        <taxon>Gammaproteobacteria</taxon>
        <taxon>Alteromonadales</taxon>
        <taxon>Idiomarinaceae</taxon>
        <taxon>Pseudidiomarina</taxon>
    </lineage>
</organism>
<dbReference type="Gene3D" id="3.30.420.10">
    <property type="entry name" value="Ribonuclease H-like superfamily/Ribonuclease H"/>
    <property type="match status" value="1"/>
</dbReference>
<dbReference type="PROSITE" id="PS51784">
    <property type="entry name" value="EXOI_SH3"/>
    <property type="match status" value="1"/>
</dbReference>
<keyword evidence="10" id="KW-0238">DNA-binding</keyword>
<keyword evidence="11 13" id="KW-0234">DNA repair</keyword>
<evidence type="ECO:0000259" key="16">
    <source>
        <dbReference type="PROSITE" id="PS51784"/>
    </source>
</evidence>
<dbReference type="GO" id="GO:0003677">
    <property type="term" value="F:DNA binding"/>
    <property type="evidence" value="ECO:0007669"/>
    <property type="project" value="UniProtKB-KW"/>
</dbReference>
<comment type="catalytic activity">
    <reaction evidence="1 13">
        <text>Exonucleolytic cleavage in the 3'- to 5'-direction to yield nucleoside 5'-phosphates.</text>
        <dbReference type="EC" id="3.1.11.1"/>
    </reaction>
</comment>
<dbReference type="PANTHER" id="PTHR11046:SF11">
    <property type="entry name" value="EXODEOXYRIBONUCLEASE I"/>
    <property type="match status" value="1"/>
</dbReference>
<evidence type="ECO:0000256" key="6">
    <source>
        <dbReference type="ARBA" id="ARBA00022763"/>
    </source>
</evidence>
<dbReference type="EMBL" id="JPER01000001">
    <property type="protein sequence ID" value="KFZ31967.1"/>
    <property type="molecule type" value="Genomic_DNA"/>
</dbReference>
<comment type="subunit">
    <text evidence="12">Monomer. Interacts with ssb (via C-terminus); this interaction stimulates the exonuclease activity by recruiting the enzyme to its substrate.</text>
</comment>
<dbReference type="PANTHER" id="PTHR11046">
    <property type="entry name" value="OLIGORIBONUCLEASE, MITOCHONDRIAL"/>
    <property type="match status" value="1"/>
</dbReference>
<dbReference type="EC" id="3.1.11.1" evidence="2 13"/>
<evidence type="ECO:0000256" key="15">
    <source>
        <dbReference type="PIRSR" id="PIRSR000977-2"/>
    </source>
</evidence>
<gene>
    <name evidence="18" type="ORF">IDSA_04625</name>
</gene>
<evidence type="ECO:0000256" key="2">
    <source>
        <dbReference type="ARBA" id="ARBA00012108"/>
    </source>
</evidence>
<dbReference type="OrthoDB" id="9763470at2"/>
<keyword evidence="7 13" id="KW-0378">Hydrolase</keyword>
<dbReference type="InterPro" id="IPR038649">
    <property type="entry name" value="EXOI_SH3_sf"/>
</dbReference>
<feature type="binding site" evidence="15">
    <location>
        <position position="181"/>
    </location>
    <ligand>
        <name>Mg(2+)</name>
        <dbReference type="ChEBI" id="CHEBI:18420"/>
        <label>2</label>
    </ligand>
</feature>
<dbReference type="GO" id="GO:0006281">
    <property type="term" value="P:DNA repair"/>
    <property type="evidence" value="ECO:0007669"/>
    <property type="project" value="UniProtKB-KW"/>
</dbReference>
<dbReference type="Gene3D" id="1.20.1280.70">
    <property type="entry name" value="Exonuclease ExoI, domain 3"/>
    <property type="match status" value="1"/>
</dbReference>
<dbReference type="GO" id="GO:0000175">
    <property type="term" value="F:3'-5'-RNA exonuclease activity"/>
    <property type="evidence" value="ECO:0007669"/>
    <property type="project" value="InterPro"/>
</dbReference>
<dbReference type="InterPro" id="IPR012337">
    <property type="entry name" value="RNaseH-like_sf"/>
</dbReference>
<dbReference type="Gene3D" id="3.30.1520.20">
    <property type="entry name" value="Exonuclease ExoI, domain 2"/>
    <property type="match status" value="1"/>
</dbReference>
<reference evidence="18 19" key="1">
    <citation type="submission" date="2014-06" db="EMBL/GenBank/DDBJ databases">
        <title>The draft genome sequence of Idiomarina salinarum ISL-52.</title>
        <authorList>
            <person name="Du J."/>
            <person name="Shao Z."/>
        </authorList>
    </citation>
    <scope>NUCLEOTIDE SEQUENCE [LARGE SCALE GENOMIC DNA]</scope>
    <source>
        <strain evidence="18 19">ISL-52</strain>
    </source>
</reference>
<evidence type="ECO:0000256" key="13">
    <source>
        <dbReference type="PIRNR" id="PIRNR000977"/>
    </source>
</evidence>
<sequence>MKEPTFLWHDYETWGANPQLDRPAQFAGLRTNLDLEPVGRPLTLFAQPTPDFLPHPEAVMITGITPQHALNQGMNESSFAARIATEFAQPETTIVGYNNIAFDDEITRNLFYRNFIDPYEHTWQNNNSRWDLIDLMRACYALRPEGIEWPYHDDGRVSMKLEDLTRANGIDHGQAHDAMADVYATIEVARLVRKAQPKLFDYAYGLRRKQAVKPLIDLVQFQPLAHVCGFYGAQNGYLSVIMPLAFHPEQPNSLIYWDLRCDPDDFLDLTPELLVERRFTRRAELTEQQLPFFGGQTLQINRCPFVANAKVITTEVAERWQLDLARFEERRQRLIANSELRERIIQACLSSHDYPPETDPDLMLYSGDFFSEQDKSSMRIIRQTAPEQLAGLELNFSDPRLPEMLFRYRARNFPATLSDSELQKWQHFCQQRLLHPPGRALSAEQFIQALQEASERHAANPAKLRLLNDLYRYVESL</sequence>
<dbReference type="Pfam" id="PF08411">
    <property type="entry name" value="ExoI_SH3"/>
    <property type="match status" value="1"/>
</dbReference>
<evidence type="ECO:0000256" key="12">
    <source>
        <dbReference type="ARBA" id="ARBA00046792"/>
    </source>
</evidence>
<evidence type="ECO:0000256" key="10">
    <source>
        <dbReference type="ARBA" id="ARBA00023125"/>
    </source>
</evidence>
<dbReference type="Proteomes" id="UP000054363">
    <property type="component" value="Unassembled WGS sequence"/>
</dbReference>
<keyword evidence="6 13" id="KW-0227">DNA damage</keyword>
<dbReference type="Pfam" id="PF00929">
    <property type="entry name" value="RNase_T"/>
    <property type="match status" value="1"/>
</dbReference>
<dbReference type="Pfam" id="PF26016">
    <property type="entry name" value="ExoI_C"/>
    <property type="match status" value="1"/>
</dbReference>
<dbReference type="RefSeq" id="WP_034774565.1">
    <property type="nucleotide sequence ID" value="NZ_JPER01000001.1"/>
</dbReference>
<evidence type="ECO:0000256" key="9">
    <source>
        <dbReference type="ARBA" id="ARBA00022842"/>
    </source>
</evidence>
<evidence type="ECO:0000256" key="1">
    <source>
        <dbReference type="ARBA" id="ARBA00000563"/>
    </source>
</evidence>
<dbReference type="PROSITE" id="PS51785">
    <property type="entry name" value="EXOI_C"/>
    <property type="match status" value="1"/>
</dbReference>
<feature type="domain" description="ExoI SH3-like" evidence="16">
    <location>
        <begin position="197"/>
        <end position="352"/>
    </location>
</feature>
<feature type="binding site" evidence="14">
    <location>
        <position position="160"/>
    </location>
    <ligand>
        <name>substrate</name>
    </ligand>
</feature>
<dbReference type="NCBIfam" id="NF008746">
    <property type="entry name" value="PRK11779.1"/>
    <property type="match status" value="1"/>
</dbReference>
<feature type="binding site" evidence="14">
    <location>
        <position position="12"/>
    </location>
    <ligand>
        <name>substrate</name>
    </ligand>
</feature>
<feature type="domain" description="ExoI C-terminal" evidence="17">
    <location>
        <begin position="356"/>
        <end position="477"/>
    </location>
</feature>
<evidence type="ECO:0000256" key="5">
    <source>
        <dbReference type="ARBA" id="ARBA00022723"/>
    </source>
</evidence>
<dbReference type="eggNOG" id="COG2925">
    <property type="taxonomic scope" value="Bacteria"/>
</dbReference>
<dbReference type="PIRSF" id="PIRSF000977">
    <property type="entry name" value="Exodeoxyribonuclease_I"/>
    <property type="match status" value="1"/>
</dbReference>
<dbReference type="SUPFAM" id="SSF53098">
    <property type="entry name" value="Ribonuclease H-like"/>
    <property type="match status" value="1"/>
</dbReference>
<evidence type="ECO:0000313" key="18">
    <source>
        <dbReference type="EMBL" id="KFZ31967.1"/>
    </source>
</evidence>
<dbReference type="CDD" id="cd06138">
    <property type="entry name" value="ExoI_N"/>
    <property type="match status" value="1"/>
</dbReference>
<dbReference type="InterPro" id="IPR013620">
    <property type="entry name" value="Exonuc_1_SH3"/>
</dbReference>
<dbReference type="STRING" id="435908.IDSA_04625"/>
<dbReference type="GO" id="GO:0046872">
    <property type="term" value="F:metal ion binding"/>
    <property type="evidence" value="ECO:0007669"/>
    <property type="project" value="UniProtKB-KW"/>
</dbReference>
<comment type="cofactor">
    <cofactor evidence="15">
        <name>Mg(2+)</name>
        <dbReference type="ChEBI" id="CHEBI:18420"/>
    </cofactor>
    <text evidence="15">Binds 2 Mg(2+) ions per monomer.</text>
</comment>
<accession>A0A094IXZ2</accession>
<feature type="binding site" evidence="15">
    <location>
        <position position="12"/>
    </location>
    <ligand>
        <name>Mg(2+)</name>
        <dbReference type="ChEBI" id="CHEBI:18420"/>
        <label>2</label>
    </ligand>
</feature>
<evidence type="ECO:0000256" key="8">
    <source>
        <dbReference type="ARBA" id="ARBA00022839"/>
    </source>
</evidence>
<keyword evidence="19" id="KW-1185">Reference proteome</keyword>
<keyword evidence="5 15" id="KW-0479">Metal-binding</keyword>
<evidence type="ECO:0000256" key="14">
    <source>
        <dbReference type="PIRSR" id="PIRSR000977-1"/>
    </source>
</evidence>
<keyword evidence="4 13" id="KW-0540">Nuclease</keyword>
<dbReference type="SMART" id="SM00479">
    <property type="entry name" value="EXOIII"/>
    <property type="match status" value="1"/>
</dbReference>
<dbReference type="InterPro" id="IPR034747">
    <property type="entry name" value="EXOI_SH3"/>
</dbReference>